<reference evidence="1 2" key="1">
    <citation type="submission" date="2019-07" db="EMBL/GenBank/DDBJ databases">
        <title>Lentzea xizangensis sp. nov., isolated from Qinghai-Tibetan Plateau Soils.</title>
        <authorList>
            <person name="Huang J."/>
        </authorList>
    </citation>
    <scope>NUCLEOTIDE SEQUENCE [LARGE SCALE GENOMIC DNA]</scope>
    <source>
        <strain evidence="1 2">FXJ1.1311</strain>
    </source>
</reference>
<evidence type="ECO:0000313" key="1">
    <source>
        <dbReference type="EMBL" id="TWP53024.1"/>
    </source>
</evidence>
<dbReference type="AlphaFoldDB" id="A0A563F0Y3"/>
<dbReference type="EMBL" id="VOBR01000004">
    <property type="protein sequence ID" value="TWP53024.1"/>
    <property type="molecule type" value="Genomic_DNA"/>
</dbReference>
<dbReference type="RefSeq" id="WP_146350277.1">
    <property type="nucleotide sequence ID" value="NZ_VOBR01000004.1"/>
</dbReference>
<name>A0A563F0Y3_9PSEU</name>
<comment type="caution">
    <text evidence="1">The sequence shown here is derived from an EMBL/GenBank/DDBJ whole genome shotgun (WGS) entry which is preliminary data.</text>
</comment>
<proteinExistence type="predicted"/>
<organism evidence="1 2">
    <name type="scientific">Lentzea tibetensis</name>
    <dbReference type="NCBI Taxonomy" id="2591470"/>
    <lineage>
        <taxon>Bacteria</taxon>
        <taxon>Bacillati</taxon>
        <taxon>Actinomycetota</taxon>
        <taxon>Actinomycetes</taxon>
        <taxon>Pseudonocardiales</taxon>
        <taxon>Pseudonocardiaceae</taxon>
        <taxon>Lentzea</taxon>
    </lineage>
</organism>
<gene>
    <name evidence="1" type="ORF">FKR81_07995</name>
</gene>
<dbReference type="OrthoDB" id="3624993at2"/>
<keyword evidence="2" id="KW-1185">Reference proteome</keyword>
<protein>
    <submittedName>
        <fullName evidence="1">Uncharacterized protein</fullName>
    </submittedName>
</protein>
<accession>A0A563F0Y3</accession>
<sequence>MIVAIRTIREMALHDYRHRIEYRRGHELVHSEEVFDHGWYINVGQEWKVEYTTACAAEYLHDQRGTWVVMVWRVDEGGSRGDCVCSIQYSSAR</sequence>
<evidence type="ECO:0000313" key="2">
    <source>
        <dbReference type="Proteomes" id="UP000316639"/>
    </source>
</evidence>
<dbReference type="Proteomes" id="UP000316639">
    <property type="component" value="Unassembled WGS sequence"/>
</dbReference>